<dbReference type="EMBL" id="CAJOAZ010003283">
    <property type="protein sequence ID" value="CAF3997600.1"/>
    <property type="molecule type" value="Genomic_DNA"/>
</dbReference>
<dbReference type="PANTHER" id="PTHR14096:SF28">
    <property type="entry name" value="APOLIPOPROTEIN L, 1-RELATED"/>
    <property type="match status" value="1"/>
</dbReference>
<proteinExistence type="inferred from homology"/>
<organism evidence="3 4">
    <name type="scientific">Adineta steineri</name>
    <dbReference type="NCBI Taxonomy" id="433720"/>
    <lineage>
        <taxon>Eukaryota</taxon>
        <taxon>Metazoa</taxon>
        <taxon>Spiralia</taxon>
        <taxon>Gnathifera</taxon>
        <taxon>Rotifera</taxon>
        <taxon>Eurotatoria</taxon>
        <taxon>Bdelloidea</taxon>
        <taxon>Adinetida</taxon>
        <taxon>Adinetidae</taxon>
        <taxon>Adineta</taxon>
    </lineage>
</organism>
<evidence type="ECO:0000313" key="2">
    <source>
        <dbReference type="EMBL" id="CAF1172914.1"/>
    </source>
</evidence>
<dbReference type="GO" id="GO:0005576">
    <property type="term" value="C:extracellular region"/>
    <property type="evidence" value="ECO:0007669"/>
    <property type="project" value="InterPro"/>
</dbReference>
<dbReference type="GO" id="GO:0006869">
    <property type="term" value="P:lipid transport"/>
    <property type="evidence" value="ECO:0007669"/>
    <property type="project" value="InterPro"/>
</dbReference>
<dbReference type="GO" id="GO:0008289">
    <property type="term" value="F:lipid binding"/>
    <property type="evidence" value="ECO:0007669"/>
    <property type="project" value="InterPro"/>
</dbReference>
<accession>A0A819NS56</accession>
<dbReference type="PANTHER" id="PTHR14096">
    <property type="entry name" value="APOLIPOPROTEIN L"/>
    <property type="match status" value="1"/>
</dbReference>
<dbReference type="GO" id="GO:0042157">
    <property type="term" value="P:lipoprotein metabolic process"/>
    <property type="evidence" value="ECO:0007669"/>
    <property type="project" value="InterPro"/>
</dbReference>
<evidence type="ECO:0000313" key="4">
    <source>
        <dbReference type="Proteomes" id="UP000663844"/>
    </source>
</evidence>
<dbReference type="Proteomes" id="UP000663845">
    <property type="component" value="Unassembled WGS sequence"/>
</dbReference>
<dbReference type="AlphaFoldDB" id="A0A819NS56"/>
<dbReference type="EMBL" id="CAJNOG010000322">
    <property type="protein sequence ID" value="CAF1172914.1"/>
    <property type="molecule type" value="Genomic_DNA"/>
</dbReference>
<reference evidence="3" key="1">
    <citation type="submission" date="2021-02" db="EMBL/GenBank/DDBJ databases">
        <authorList>
            <person name="Nowell W R."/>
        </authorList>
    </citation>
    <scope>NUCLEOTIDE SEQUENCE</scope>
</reference>
<protein>
    <submittedName>
        <fullName evidence="3">Uncharacterized protein</fullName>
    </submittedName>
</protein>
<gene>
    <name evidence="2" type="ORF">JYZ213_LOCUS25320</name>
    <name evidence="3" type="ORF">OXD698_LOCUS29326</name>
</gene>
<dbReference type="GO" id="GO:0016020">
    <property type="term" value="C:membrane"/>
    <property type="evidence" value="ECO:0007669"/>
    <property type="project" value="TreeGrafter"/>
</dbReference>
<name>A0A819NS56_9BILA</name>
<dbReference type="InterPro" id="IPR008405">
    <property type="entry name" value="ApoL"/>
</dbReference>
<comment type="caution">
    <text evidence="3">The sequence shown here is derived from an EMBL/GenBank/DDBJ whole genome shotgun (WGS) entry which is preliminary data.</text>
</comment>
<evidence type="ECO:0000256" key="1">
    <source>
        <dbReference type="ARBA" id="ARBA00010090"/>
    </source>
</evidence>
<sequence length="286" mass="30986">MDKDGFLATLDEFVEITDEIIKKLRTEFEWINDHRTRCNVAKTVGTVASVTGAAVLAGSLLLAPFTGGASIVAAAGYGVLTSTAGAAVNLTTDITDMITTKIENCQVLVICGKRNDVADRLKKHFGEIERVAFALKALDVEAQKAHFLSLINMVFTHHKVETSAAKILQLSRYAQLANGSSKMLLRGGGAFWKGIRLQSATLTEVLGYFGFNVGKAGAMAVVRSGTALLSGAFAIYDVYSLISSIRNGHPTAEDISKKIEQMVEERNQIDQLMKIINEIHDGEYDK</sequence>
<comment type="similarity">
    <text evidence="1">Belongs to the apolipoprotein L family.</text>
</comment>
<evidence type="ECO:0000313" key="3">
    <source>
        <dbReference type="EMBL" id="CAF3997600.1"/>
    </source>
</evidence>
<dbReference type="Proteomes" id="UP000663844">
    <property type="component" value="Unassembled WGS sequence"/>
</dbReference>